<sequence>MYVAELEFSVIANTDFNQAEVAIRNYIEALIFNGQVLGREFPTAWLQESFSCRVVLPHQDALQPKQHSAKATAALNHLGAAGLAFPQLNIVGMDLMSQHTDPCSAPASYIVYSRFSDTCSPVRCGEHLAPIPLYQLSNTATDFEMLIRWQLQYQALDEIQMQQHRVLNKSAERSLQQLHSQLNRQGRQLAKQLELANQVPVYYALYSGTSPDCANEADKRCPSCQGNWRLTEPVAELFDFQCQRCRLVSNIAWDCQSPS</sequence>
<proteinExistence type="predicted"/>
<dbReference type="AlphaFoldDB" id="A0A1E7Q926"/>
<gene>
    <name evidence="2" type="ORF">BI198_14260</name>
</gene>
<keyword evidence="1" id="KW-0175">Coiled coil</keyword>
<evidence type="ECO:0000313" key="2">
    <source>
        <dbReference type="EMBL" id="OEY70601.1"/>
    </source>
</evidence>
<dbReference type="STRING" id="1628148.BI198_14260"/>
<keyword evidence="3" id="KW-1185">Reference proteome</keyword>
<dbReference type="InterPro" id="IPR016908">
    <property type="entry name" value="UCP029037"/>
</dbReference>
<dbReference type="Pfam" id="PF10071">
    <property type="entry name" value="DUF2310"/>
    <property type="match status" value="1"/>
</dbReference>
<accession>A0A1E7Q926</accession>
<organism evidence="2 3">
    <name type="scientific">Rheinheimera salexigens</name>
    <dbReference type="NCBI Taxonomy" id="1628148"/>
    <lineage>
        <taxon>Bacteria</taxon>
        <taxon>Pseudomonadati</taxon>
        <taxon>Pseudomonadota</taxon>
        <taxon>Gammaproteobacteria</taxon>
        <taxon>Chromatiales</taxon>
        <taxon>Chromatiaceae</taxon>
        <taxon>Rheinheimera</taxon>
    </lineage>
</organism>
<comment type="caution">
    <text evidence="2">The sequence shown here is derived from an EMBL/GenBank/DDBJ whole genome shotgun (WGS) entry which is preliminary data.</text>
</comment>
<reference evidence="3" key="1">
    <citation type="submission" date="2016-09" db="EMBL/GenBank/DDBJ databases">
        <authorList>
            <person name="Wan X."/>
            <person name="Hou S."/>
        </authorList>
    </citation>
    <scope>NUCLEOTIDE SEQUENCE [LARGE SCALE GENOMIC DNA]</scope>
    <source>
        <strain evidence="3">KH87</strain>
    </source>
</reference>
<dbReference type="Proteomes" id="UP000242258">
    <property type="component" value="Unassembled WGS sequence"/>
</dbReference>
<protein>
    <submittedName>
        <fullName evidence="2">Nucleotide-binding protein</fullName>
    </submittedName>
</protein>
<feature type="coiled-coil region" evidence="1">
    <location>
        <begin position="161"/>
        <end position="188"/>
    </location>
</feature>
<evidence type="ECO:0000313" key="3">
    <source>
        <dbReference type="Proteomes" id="UP000242258"/>
    </source>
</evidence>
<dbReference type="EMBL" id="MKEK01000001">
    <property type="protein sequence ID" value="OEY70601.1"/>
    <property type="molecule type" value="Genomic_DNA"/>
</dbReference>
<name>A0A1E7Q926_9GAMM</name>
<evidence type="ECO:0000256" key="1">
    <source>
        <dbReference type="SAM" id="Coils"/>
    </source>
</evidence>
<dbReference type="RefSeq" id="WP_070050155.1">
    <property type="nucleotide sequence ID" value="NZ_CBCSDO010000002.1"/>
</dbReference>
<dbReference type="OrthoDB" id="5589102at2"/>